<organism evidence="1 2">
    <name type="scientific">Portunus trituberculatus</name>
    <name type="common">Swimming crab</name>
    <name type="synonym">Neptunus trituberculatus</name>
    <dbReference type="NCBI Taxonomy" id="210409"/>
    <lineage>
        <taxon>Eukaryota</taxon>
        <taxon>Metazoa</taxon>
        <taxon>Ecdysozoa</taxon>
        <taxon>Arthropoda</taxon>
        <taxon>Crustacea</taxon>
        <taxon>Multicrustacea</taxon>
        <taxon>Malacostraca</taxon>
        <taxon>Eumalacostraca</taxon>
        <taxon>Eucarida</taxon>
        <taxon>Decapoda</taxon>
        <taxon>Pleocyemata</taxon>
        <taxon>Brachyura</taxon>
        <taxon>Eubrachyura</taxon>
        <taxon>Portunoidea</taxon>
        <taxon>Portunidae</taxon>
        <taxon>Portuninae</taxon>
        <taxon>Portunus</taxon>
    </lineage>
</organism>
<evidence type="ECO:0000313" key="1">
    <source>
        <dbReference type="EMBL" id="MPC18457.1"/>
    </source>
</evidence>
<dbReference type="EMBL" id="VSRR010000681">
    <property type="protein sequence ID" value="MPC18457.1"/>
    <property type="molecule type" value="Genomic_DNA"/>
</dbReference>
<comment type="caution">
    <text evidence="1">The sequence shown here is derived from an EMBL/GenBank/DDBJ whole genome shotgun (WGS) entry which is preliminary data.</text>
</comment>
<keyword evidence="2" id="KW-1185">Reference proteome</keyword>
<name>A0A5B7DB15_PORTR</name>
<protein>
    <submittedName>
        <fullName evidence="1">Uncharacterized protein</fullName>
    </submittedName>
</protein>
<accession>A0A5B7DB15</accession>
<gene>
    <name evidence="1" type="ORF">E2C01_011343</name>
</gene>
<dbReference type="AlphaFoldDB" id="A0A5B7DB15"/>
<sequence length="141" mass="15075">MPYYAVSTVHVQYCAALVRCSRTRQGKVPYTAAADPHPRAVHHGEDDVCVCVCVSLVELRGGGEGCSPLAALFVADNFGRQSCQFYVNRLSARPGQGCDVITPPAKAVTSSSHRAGPGQNATMERAFQMASLPGSLYPYLK</sequence>
<proteinExistence type="predicted"/>
<reference evidence="1 2" key="1">
    <citation type="submission" date="2019-05" db="EMBL/GenBank/DDBJ databases">
        <title>Another draft genome of Portunus trituberculatus and its Hox gene families provides insights of decapod evolution.</title>
        <authorList>
            <person name="Jeong J.-H."/>
            <person name="Song I."/>
            <person name="Kim S."/>
            <person name="Choi T."/>
            <person name="Kim D."/>
            <person name="Ryu S."/>
            <person name="Kim W."/>
        </authorList>
    </citation>
    <scope>NUCLEOTIDE SEQUENCE [LARGE SCALE GENOMIC DNA]</scope>
    <source>
        <tissue evidence="1">Muscle</tissue>
    </source>
</reference>
<dbReference type="Proteomes" id="UP000324222">
    <property type="component" value="Unassembled WGS sequence"/>
</dbReference>
<evidence type="ECO:0000313" key="2">
    <source>
        <dbReference type="Proteomes" id="UP000324222"/>
    </source>
</evidence>